<name>A0ABD1PPU0_9LAMI</name>
<sequence>MQNLISIGQHDDEGHDVNFCCGLWKITNGAMVVARVTKRKTLYMTINLGDTFVVAEFATNSDMWHYRFRHMSEKGMKGFLDADMAGDIDGRKSTTGYVYTLGGLRSRENPWPDLRCEENANASRNDGSETVVSERIMRQKKSWFNYDLIESSVQNRGSNRAKTIVDKEKVQWLKASRDYSFLSSDDDKFQNSVIKPCSSGG</sequence>
<dbReference type="EMBL" id="JBFOLK010000013">
    <property type="protein sequence ID" value="KAL2465919.1"/>
    <property type="molecule type" value="Genomic_DNA"/>
</dbReference>
<organism evidence="1 2">
    <name type="scientific">Abeliophyllum distichum</name>
    <dbReference type="NCBI Taxonomy" id="126358"/>
    <lineage>
        <taxon>Eukaryota</taxon>
        <taxon>Viridiplantae</taxon>
        <taxon>Streptophyta</taxon>
        <taxon>Embryophyta</taxon>
        <taxon>Tracheophyta</taxon>
        <taxon>Spermatophyta</taxon>
        <taxon>Magnoliopsida</taxon>
        <taxon>eudicotyledons</taxon>
        <taxon>Gunneridae</taxon>
        <taxon>Pentapetalae</taxon>
        <taxon>asterids</taxon>
        <taxon>lamiids</taxon>
        <taxon>Lamiales</taxon>
        <taxon>Oleaceae</taxon>
        <taxon>Forsythieae</taxon>
        <taxon>Abeliophyllum</taxon>
    </lineage>
</organism>
<evidence type="ECO:0000313" key="2">
    <source>
        <dbReference type="Proteomes" id="UP001604336"/>
    </source>
</evidence>
<proteinExistence type="predicted"/>
<evidence type="ECO:0000313" key="1">
    <source>
        <dbReference type="EMBL" id="KAL2465919.1"/>
    </source>
</evidence>
<dbReference type="AlphaFoldDB" id="A0ABD1PPU0"/>
<dbReference type="Proteomes" id="UP001604336">
    <property type="component" value="Unassembled WGS sequence"/>
</dbReference>
<protein>
    <submittedName>
        <fullName evidence="1">Retrovirus-related Pol polyprotein from transposon TNT 1-94</fullName>
    </submittedName>
</protein>
<comment type="caution">
    <text evidence="1">The sequence shown here is derived from an EMBL/GenBank/DDBJ whole genome shotgun (WGS) entry which is preliminary data.</text>
</comment>
<reference evidence="2" key="1">
    <citation type="submission" date="2024-07" db="EMBL/GenBank/DDBJ databases">
        <title>Two chromosome-level genome assemblies of Korean endemic species Abeliophyllum distichum and Forsythia ovata (Oleaceae).</title>
        <authorList>
            <person name="Jang H."/>
        </authorList>
    </citation>
    <scope>NUCLEOTIDE SEQUENCE [LARGE SCALE GENOMIC DNA]</scope>
</reference>
<accession>A0ABD1PPU0</accession>
<keyword evidence="2" id="KW-1185">Reference proteome</keyword>
<gene>
    <name evidence="1" type="ORF">Adt_41770</name>
</gene>